<keyword evidence="3" id="KW-0460">Magnesium</keyword>
<gene>
    <name evidence="5" type="ORF">ACFPM3_03825</name>
</gene>
<keyword evidence="6" id="KW-1185">Reference proteome</keyword>
<evidence type="ECO:0000313" key="5">
    <source>
        <dbReference type="EMBL" id="MFC5021280.1"/>
    </source>
</evidence>
<dbReference type="InterPro" id="IPR008949">
    <property type="entry name" value="Isoprenoid_synthase_dom_sf"/>
</dbReference>
<sequence length="481" mass="49965">MSLLSRMSSAPAGHEVAALVGALLAGPGRAEPSRTPAGPRIPSGPTGLGAGAARTGTTASASAAHRPLPELRLPAPGGAGNGGPGAAEAAKSAAKLVTMGSLVPGTVVEGLAGARGIGTAAAKLTPREGQLPLLGVGTSPPPTVPPPATTAAAPVPEPDTAPGAGPRLHSPPVVRDDPDLGEAVNERLVAWAEETGLYPGRLDRVRSADFGRLVMLAHPESDDPDRLLAAAKCALSAWAVGDHHAGGEAEESRADVPGRRLALAHAVADRPHLLPRYAPQMEEAVRDDPVAAALRSALDDLARYATTAQVRRLRHELATVFLAYNQEGVWHTTGRIPPVREYLMHRHESGFLPCMVLIDVVAGYELPESEFADPRVRRAFTLAGTAGAVVNDLYAMAKEDLTDFGLPRLIAAEEGCSPVEAVERTAEIHDELMRAFEAEAAALSPTGSPELRRFLAGTWAWLGGSREWHAGSARHHGAAAS</sequence>
<evidence type="ECO:0000256" key="2">
    <source>
        <dbReference type="ARBA" id="ARBA00022723"/>
    </source>
</evidence>
<evidence type="ECO:0000313" key="6">
    <source>
        <dbReference type="Proteomes" id="UP001595829"/>
    </source>
</evidence>
<keyword evidence="2" id="KW-0479">Metal-binding</keyword>
<dbReference type="Gene3D" id="1.10.600.10">
    <property type="entry name" value="Farnesyl Diphosphate Synthase"/>
    <property type="match status" value="1"/>
</dbReference>
<name>A0ABV9XAQ6_9ACTN</name>
<reference evidence="6" key="1">
    <citation type="journal article" date="2019" name="Int. J. Syst. Evol. Microbiol.">
        <title>The Global Catalogue of Microorganisms (GCM) 10K type strain sequencing project: providing services to taxonomists for standard genome sequencing and annotation.</title>
        <authorList>
            <consortium name="The Broad Institute Genomics Platform"/>
            <consortium name="The Broad Institute Genome Sequencing Center for Infectious Disease"/>
            <person name="Wu L."/>
            <person name="Ma J."/>
        </authorList>
    </citation>
    <scope>NUCLEOTIDE SEQUENCE [LARGE SCALE GENOMIC DNA]</scope>
    <source>
        <strain evidence="6">CGMCC 4.1648</strain>
    </source>
</reference>
<dbReference type="NCBIfam" id="NF041167">
    <property type="entry name" value="f2_encap_cargo2"/>
    <property type="match status" value="1"/>
</dbReference>
<comment type="caution">
    <text evidence="5">The sequence shown here is derived from an EMBL/GenBank/DDBJ whole genome shotgun (WGS) entry which is preliminary data.</text>
</comment>
<dbReference type="RefSeq" id="WP_345693253.1">
    <property type="nucleotide sequence ID" value="NZ_BAABIT010000001.1"/>
</dbReference>
<feature type="compositionally biased region" description="Low complexity" evidence="4">
    <location>
        <begin position="51"/>
        <end position="64"/>
    </location>
</feature>
<dbReference type="Proteomes" id="UP001595829">
    <property type="component" value="Unassembled WGS sequence"/>
</dbReference>
<accession>A0ABV9XAQ6</accession>
<feature type="compositionally biased region" description="Pro residues" evidence="4">
    <location>
        <begin position="139"/>
        <end position="148"/>
    </location>
</feature>
<evidence type="ECO:0000256" key="1">
    <source>
        <dbReference type="ARBA" id="ARBA00001946"/>
    </source>
</evidence>
<protein>
    <submittedName>
        <fullName evidence="5">Family 2 encapsulin nanocompartment cargo protein terpene cyclase</fullName>
    </submittedName>
</protein>
<proteinExistence type="predicted"/>
<feature type="region of interest" description="Disordered" evidence="4">
    <location>
        <begin position="137"/>
        <end position="177"/>
    </location>
</feature>
<evidence type="ECO:0000256" key="4">
    <source>
        <dbReference type="SAM" id="MobiDB-lite"/>
    </source>
</evidence>
<evidence type="ECO:0000256" key="3">
    <source>
        <dbReference type="ARBA" id="ARBA00022842"/>
    </source>
</evidence>
<dbReference type="InterPro" id="IPR047945">
    <property type="entry name" value="MIB_synthase"/>
</dbReference>
<feature type="compositionally biased region" description="Low complexity" evidence="4">
    <location>
        <begin position="149"/>
        <end position="162"/>
    </location>
</feature>
<dbReference type="SUPFAM" id="SSF48576">
    <property type="entry name" value="Terpenoid synthases"/>
    <property type="match status" value="1"/>
</dbReference>
<organism evidence="5 6">
    <name type="scientific">Streptomyces coeruleoprunus</name>
    <dbReference type="NCBI Taxonomy" id="285563"/>
    <lineage>
        <taxon>Bacteria</taxon>
        <taxon>Bacillati</taxon>
        <taxon>Actinomycetota</taxon>
        <taxon>Actinomycetes</taxon>
        <taxon>Kitasatosporales</taxon>
        <taxon>Streptomycetaceae</taxon>
        <taxon>Streptomyces</taxon>
    </lineage>
</organism>
<dbReference type="Pfam" id="PF19086">
    <property type="entry name" value="Terpene_syn_C_2"/>
    <property type="match status" value="1"/>
</dbReference>
<dbReference type="EMBL" id="JBHSJD010000002">
    <property type="protein sequence ID" value="MFC5021280.1"/>
    <property type="molecule type" value="Genomic_DNA"/>
</dbReference>
<comment type="cofactor">
    <cofactor evidence="1">
        <name>Mg(2+)</name>
        <dbReference type="ChEBI" id="CHEBI:18420"/>
    </cofactor>
</comment>
<feature type="region of interest" description="Disordered" evidence="4">
    <location>
        <begin position="27"/>
        <end position="87"/>
    </location>
</feature>